<dbReference type="InterPro" id="IPR050950">
    <property type="entry name" value="HTH-type_LysR_regulators"/>
</dbReference>
<dbReference type="CDD" id="cd05466">
    <property type="entry name" value="PBP2_LTTR_substrate"/>
    <property type="match status" value="1"/>
</dbReference>
<organism evidence="7 8">
    <name type="scientific">Peribacillus butanolivorans</name>
    <dbReference type="NCBI Taxonomy" id="421767"/>
    <lineage>
        <taxon>Bacteria</taxon>
        <taxon>Bacillati</taxon>
        <taxon>Bacillota</taxon>
        <taxon>Bacilli</taxon>
        <taxon>Bacillales</taxon>
        <taxon>Bacillaceae</taxon>
        <taxon>Peribacillus</taxon>
    </lineage>
</organism>
<dbReference type="Proteomes" id="UP000260457">
    <property type="component" value="Chromosome"/>
</dbReference>
<dbReference type="GO" id="GO:0005829">
    <property type="term" value="C:cytosol"/>
    <property type="evidence" value="ECO:0007669"/>
    <property type="project" value="TreeGrafter"/>
</dbReference>
<dbReference type="Pfam" id="PF03466">
    <property type="entry name" value="LysR_substrate"/>
    <property type="match status" value="1"/>
</dbReference>
<dbReference type="GO" id="GO:0003677">
    <property type="term" value="F:DNA binding"/>
    <property type="evidence" value="ECO:0007669"/>
    <property type="project" value="UniProtKB-KW"/>
</dbReference>
<dbReference type="InterPro" id="IPR036388">
    <property type="entry name" value="WH-like_DNA-bd_sf"/>
</dbReference>
<accession>A0AAX0RZ21</accession>
<gene>
    <name evidence="7" type="ORF">CN689_23265</name>
    <name evidence="6" type="ORF">DTO10_21680</name>
</gene>
<evidence type="ECO:0000313" key="8">
    <source>
        <dbReference type="Proteomes" id="UP000220106"/>
    </source>
</evidence>
<dbReference type="FunFam" id="1.10.10.10:FF:000001">
    <property type="entry name" value="LysR family transcriptional regulator"/>
    <property type="match status" value="1"/>
</dbReference>
<evidence type="ECO:0000256" key="1">
    <source>
        <dbReference type="ARBA" id="ARBA00009437"/>
    </source>
</evidence>
<evidence type="ECO:0000313" key="7">
    <source>
        <dbReference type="EMBL" id="PEJ27711.1"/>
    </source>
</evidence>
<evidence type="ECO:0000313" key="9">
    <source>
        <dbReference type="Proteomes" id="UP000260457"/>
    </source>
</evidence>
<dbReference type="RefSeq" id="WP_098177555.1">
    <property type="nucleotide sequence ID" value="NZ_CP030926.1"/>
</dbReference>
<dbReference type="SUPFAM" id="SSF46785">
    <property type="entry name" value="Winged helix' DNA-binding domain"/>
    <property type="match status" value="1"/>
</dbReference>
<reference evidence="7 8" key="1">
    <citation type="submission" date="2017-09" db="EMBL/GenBank/DDBJ databases">
        <title>Large-scale bioinformatics analysis of Bacillus genomes uncovers conserved roles of natural products in bacterial physiology.</title>
        <authorList>
            <consortium name="Agbiome Team Llc"/>
            <person name="Bleich R.M."/>
            <person name="Kirk G.J."/>
            <person name="Santa Maria K.C."/>
            <person name="Allen S.E."/>
            <person name="Farag S."/>
            <person name="Shank E.A."/>
            <person name="Bowers A."/>
        </authorList>
    </citation>
    <scope>NUCLEOTIDE SEQUENCE [LARGE SCALE GENOMIC DNA]</scope>
    <source>
        <strain evidence="7 8">AFS003229</strain>
    </source>
</reference>
<reference evidence="6 9" key="2">
    <citation type="submission" date="2018-07" db="EMBL/GenBank/DDBJ databases">
        <title>The molecular basis for the intramolecular migration of carboxyl group in the catabolism of para-hydroxybenzoate via gentisate.</title>
        <authorList>
            <person name="Zhao H."/>
            <person name="Xu Y."/>
            <person name="Lin S."/>
            <person name="Spain J.C."/>
            <person name="Zhou N.-Y."/>
        </authorList>
    </citation>
    <scope>NUCLEOTIDE SEQUENCE [LARGE SCALE GENOMIC DNA]</scope>
    <source>
        <strain evidence="6 9">PHB-7a</strain>
    </source>
</reference>
<keyword evidence="3" id="KW-0238">DNA-binding</keyword>
<dbReference type="InterPro" id="IPR005119">
    <property type="entry name" value="LysR_subst-bd"/>
</dbReference>
<dbReference type="SUPFAM" id="SSF53850">
    <property type="entry name" value="Periplasmic binding protein-like II"/>
    <property type="match status" value="1"/>
</dbReference>
<dbReference type="GO" id="GO:0003700">
    <property type="term" value="F:DNA-binding transcription factor activity"/>
    <property type="evidence" value="ECO:0007669"/>
    <property type="project" value="InterPro"/>
</dbReference>
<comment type="similarity">
    <text evidence="1">Belongs to the LysR transcriptional regulatory family.</text>
</comment>
<proteinExistence type="inferred from homology"/>
<name>A0AAX0RZ21_9BACI</name>
<dbReference type="InterPro" id="IPR000847">
    <property type="entry name" value="LysR_HTH_N"/>
</dbReference>
<dbReference type="PRINTS" id="PR00039">
    <property type="entry name" value="HTHLYSR"/>
</dbReference>
<keyword evidence="2" id="KW-0805">Transcription regulation</keyword>
<dbReference type="Pfam" id="PF00126">
    <property type="entry name" value="HTH_1"/>
    <property type="match status" value="1"/>
</dbReference>
<evidence type="ECO:0000259" key="5">
    <source>
        <dbReference type="PROSITE" id="PS50931"/>
    </source>
</evidence>
<dbReference type="PANTHER" id="PTHR30419:SF8">
    <property type="entry name" value="NITROGEN ASSIMILATION TRANSCRIPTIONAL ACTIVATOR-RELATED"/>
    <property type="match status" value="1"/>
</dbReference>
<protein>
    <submittedName>
        <fullName evidence="7">LysR family transcriptional regulator</fullName>
    </submittedName>
</protein>
<dbReference type="Gene3D" id="1.10.10.10">
    <property type="entry name" value="Winged helix-like DNA-binding domain superfamily/Winged helix DNA-binding domain"/>
    <property type="match status" value="1"/>
</dbReference>
<evidence type="ECO:0000256" key="2">
    <source>
        <dbReference type="ARBA" id="ARBA00023015"/>
    </source>
</evidence>
<dbReference type="AlphaFoldDB" id="A0AAX0RZ21"/>
<keyword evidence="9" id="KW-1185">Reference proteome</keyword>
<dbReference type="Proteomes" id="UP000220106">
    <property type="component" value="Unassembled WGS sequence"/>
</dbReference>
<evidence type="ECO:0000256" key="3">
    <source>
        <dbReference type="ARBA" id="ARBA00023125"/>
    </source>
</evidence>
<evidence type="ECO:0000256" key="4">
    <source>
        <dbReference type="ARBA" id="ARBA00023163"/>
    </source>
</evidence>
<dbReference type="EMBL" id="NUEQ01000096">
    <property type="protein sequence ID" value="PEJ27711.1"/>
    <property type="molecule type" value="Genomic_DNA"/>
</dbReference>
<dbReference type="PROSITE" id="PS50931">
    <property type="entry name" value="HTH_LYSR"/>
    <property type="match status" value="1"/>
</dbReference>
<dbReference type="InterPro" id="IPR036390">
    <property type="entry name" value="WH_DNA-bd_sf"/>
</dbReference>
<sequence>MDIRQLTYFISVVENKSFSKAAKKLHLSQPSLSNAITKLEHNIGFPLLERSTRSVRLSDSGELFYQRATEILKKFQQFEIESAEIQQVGNKQLSIGIIESTKHWISQVIRDYNKHQSITHYQLDEILSKDNVINALLNYKNHLVLTNQEITHQELNVQKLYSEKLCLIANVNHALFKIPNISLSDIQPYPFIICSDGFETRNNIFKAFEAENLSLDVQFSVERFETICELISNDLGISILPERYCESINDSRLHFEYLDSSYFNRTVYLVTCKNRFVAPHVNLFIKHIFDFHNLEVPIE</sequence>
<dbReference type="PANTHER" id="PTHR30419">
    <property type="entry name" value="HTH-TYPE TRANSCRIPTIONAL REGULATOR YBHD"/>
    <property type="match status" value="1"/>
</dbReference>
<evidence type="ECO:0000313" key="6">
    <source>
        <dbReference type="EMBL" id="AXN40729.1"/>
    </source>
</evidence>
<dbReference type="EMBL" id="CP030926">
    <property type="protein sequence ID" value="AXN40729.1"/>
    <property type="molecule type" value="Genomic_DNA"/>
</dbReference>
<dbReference type="Gene3D" id="3.40.190.290">
    <property type="match status" value="1"/>
</dbReference>
<keyword evidence="4" id="KW-0804">Transcription</keyword>
<feature type="domain" description="HTH lysR-type" evidence="5">
    <location>
        <begin position="1"/>
        <end position="58"/>
    </location>
</feature>
<dbReference type="KEGG" id="pbut:DTO10_21680"/>